<dbReference type="InterPro" id="IPR033900">
    <property type="entry name" value="Gram_neg_porin_domain"/>
</dbReference>
<keyword evidence="1" id="KW-0732">Signal</keyword>
<gene>
    <name evidence="3" type="ORF">ELS82_07680</name>
</gene>
<evidence type="ECO:0000256" key="1">
    <source>
        <dbReference type="SAM" id="SignalP"/>
    </source>
</evidence>
<reference evidence="3 4" key="1">
    <citation type="submission" date="2019-01" db="EMBL/GenBank/DDBJ databases">
        <title>Vibrio BEI176 sp. nov, a marine bacterium isolated from China: eastern marignal seas.</title>
        <authorList>
            <person name="Li B."/>
        </authorList>
    </citation>
    <scope>NUCLEOTIDE SEQUENCE [LARGE SCALE GENOMIC DNA]</scope>
    <source>
        <strain evidence="3 4">BEI176</strain>
    </source>
</reference>
<keyword evidence="4" id="KW-1185">Reference proteome</keyword>
<dbReference type="Proteomes" id="UP000297753">
    <property type="component" value="Unassembled WGS sequence"/>
</dbReference>
<dbReference type="Pfam" id="PF13609">
    <property type="entry name" value="Porin_4"/>
    <property type="match status" value="1"/>
</dbReference>
<evidence type="ECO:0000313" key="3">
    <source>
        <dbReference type="EMBL" id="TFH92286.1"/>
    </source>
</evidence>
<evidence type="ECO:0000313" key="4">
    <source>
        <dbReference type="Proteomes" id="UP000297753"/>
    </source>
</evidence>
<proteinExistence type="predicted"/>
<dbReference type="EMBL" id="SATR01000008">
    <property type="protein sequence ID" value="TFH92286.1"/>
    <property type="molecule type" value="Genomic_DNA"/>
</dbReference>
<dbReference type="RefSeq" id="WP_134834976.1">
    <property type="nucleotide sequence ID" value="NZ_SATR01000008.1"/>
</dbReference>
<dbReference type="Gene3D" id="2.40.160.10">
    <property type="entry name" value="Porin"/>
    <property type="match status" value="1"/>
</dbReference>
<feature type="domain" description="Porin" evidence="2">
    <location>
        <begin position="93"/>
        <end position="336"/>
    </location>
</feature>
<protein>
    <submittedName>
        <fullName evidence="3">Porin</fullName>
    </submittedName>
</protein>
<dbReference type="AlphaFoldDB" id="A0A4Y8WI13"/>
<evidence type="ECO:0000259" key="2">
    <source>
        <dbReference type="Pfam" id="PF13609"/>
    </source>
</evidence>
<dbReference type="SUPFAM" id="SSF56935">
    <property type="entry name" value="Porins"/>
    <property type="match status" value="1"/>
</dbReference>
<comment type="caution">
    <text evidence="3">The sequence shown here is derived from an EMBL/GenBank/DDBJ whole genome shotgun (WGS) entry which is preliminary data.</text>
</comment>
<organism evidence="3 4">
    <name type="scientific">Vibrio ouci</name>
    <dbReference type="NCBI Taxonomy" id="2499078"/>
    <lineage>
        <taxon>Bacteria</taxon>
        <taxon>Pseudomonadati</taxon>
        <taxon>Pseudomonadota</taxon>
        <taxon>Gammaproteobacteria</taxon>
        <taxon>Vibrionales</taxon>
        <taxon>Vibrionaceae</taxon>
        <taxon>Vibrio</taxon>
    </lineage>
</organism>
<feature type="signal peptide" evidence="1">
    <location>
        <begin position="1"/>
        <end position="19"/>
    </location>
</feature>
<dbReference type="OrthoDB" id="197869at2"/>
<sequence length="367" mass="41791">MNKMKVLAVLSVFSWPALGAIEVTDNFSISGFGSTSWAKSDNQEPLMVHRNITDESCYDCDTIFGLQLDYFRNAFKASVQVVKRPQDHWDEPELEWAYVGYEWQAFEFKAGRLRLPLFLASEYYYVGQAYTSARPASEVYDSALGITAYNGLSASWHYEVSDSLTAMVTPFVGFKDTNEIQYNQQTEFKFESSRLWGLDLNLFGDGYRWHFAYISADYDQTLTMYDVVQSLPSGGSITIPKIVTETKDQNIELWSLGLKYEFGQSTLRAEGQINDLSSSLYATGEHHFGRITPYITYGIEFDHSEHKESDSYLIGARYDLLDNLSLNAEWQYFEVSKSNGPFVTAPIGSTPDDTDAHLYTLMINFVF</sequence>
<accession>A0A4Y8WI13</accession>
<name>A0A4Y8WI13_9VIBR</name>
<dbReference type="InterPro" id="IPR023614">
    <property type="entry name" value="Porin_dom_sf"/>
</dbReference>
<feature type="chain" id="PRO_5021237997" evidence="1">
    <location>
        <begin position="20"/>
        <end position="367"/>
    </location>
</feature>